<sequence>MRYSKFTIALLCLCASNSYAIELITATENQTVNQIEQKFEIDNLLISINDRLSNHKKSEYDYDSLLINIENEKENYNKAILALPNAILTESDPINYFKGIETLVKKIDSLEKKSVEDEIKNKENYQDILKQYEVINTQRAEKSAQLFTLKKEIVNRIVTELSSSDSVKSVDLESSMTCSKFQSINECLKDTEKYTVKNTINSDPFLSDKSVLLSYKVIDASMNMNGELHYKVNMTFKPSYNNKIESLLNEKLSLKSTVITLTSNVDADWYVDGTKVGTGKKIHPEVTLGKHGIVAIYKTMKKSTIETVETNAIFNYKFGKVEDKSATDNEDIKSIANVSAAEETKSKQTKPKLTMYANKEDSTSKEINSKNETTVDNSDKNSYEYYLGIKPLNKEEQDKQFKSK</sequence>
<proteinExistence type="predicted"/>
<gene>
    <name evidence="3" type="ORF">NE536_17410</name>
</gene>
<feature type="compositionally biased region" description="Basic and acidic residues" evidence="1">
    <location>
        <begin position="358"/>
        <end position="369"/>
    </location>
</feature>
<protein>
    <recommendedName>
        <fullName evidence="5">PEGA domain-containing protein</fullName>
    </recommendedName>
</protein>
<accession>A0A9X2WWU3</accession>
<dbReference type="Proteomes" id="UP001155604">
    <property type="component" value="Unassembled WGS sequence"/>
</dbReference>
<evidence type="ECO:0000313" key="4">
    <source>
        <dbReference type="Proteomes" id="UP001155604"/>
    </source>
</evidence>
<organism evidence="3 4">
    <name type="scientific">Shewanella septentrionalis</name>
    <dbReference type="NCBI Taxonomy" id="2952223"/>
    <lineage>
        <taxon>Bacteria</taxon>
        <taxon>Pseudomonadati</taxon>
        <taxon>Pseudomonadota</taxon>
        <taxon>Gammaproteobacteria</taxon>
        <taxon>Alteromonadales</taxon>
        <taxon>Shewanellaceae</taxon>
        <taxon>Shewanella</taxon>
    </lineage>
</organism>
<comment type="caution">
    <text evidence="3">The sequence shown here is derived from an EMBL/GenBank/DDBJ whole genome shotgun (WGS) entry which is preliminary data.</text>
</comment>
<keyword evidence="2" id="KW-0732">Signal</keyword>
<keyword evidence="4" id="KW-1185">Reference proteome</keyword>
<feature type="signal peptide" evidence="2">
    <location>
        <begin position="1"/>
        <end position="20"/>
    </location>
</feature>
<feature type="region of interest" description="Disordered" evidence="1">
    <location>
        <begin position="343"/>
        <end position="380"/>
    </location>
</feature>
<reference evidence="3" key="1">
    <citation type="journal article" date="2023" name="Int. J. Syst. Evol. Microbiol.">
        <title>&lt;i&gt;Shewanella septentrionalis&lt;/i&gt; sp. nov. and &lt;i&gt;Shewanella holmiensis&lt;/i&gt; sp. nov., isolated from Baltic Sea water and sediments.</title>
        <authorList>
            <person name="Martin-Rodriguez A.J."/>
            <person name="Thorell K."/>
            <person name="Joffre E."/>
            <person name="Jensie-Markopoulos S."/>
            <person name="Moore E.R.B."/>
            <person name="Sjoling A."/>
        </authorList>
    </citation>
    <scope>NUCLEOTIDE SEQUENCE</scope>
    <source>
        <strain evidence="3">SP1W3</strain>
    </source>
</reference>
<evidence type="ECO:0008006" key="5">
    <source>
        <dbReference type="Google" id="ProtNLM"/>
    </source>
</evidence>
<dbReference type="RefSeq" id="WP_261273473.1">
    <property type="nucleotide sequence ID" value="NZ_JAMTCC010000034.1"/>
</dbReference>
<dbReference type="EMBL" id="JAMTCC010000034">
    <property type="protein sequence ID" value="MCT7947139.1"/>
    <property type="molecule type" value="Genomic_DNA"/>
</dbReference>
<feature type="chain" id="PRO_5040904880" description="PEGA domain-containing protein" evidence="2">
    <location>
        <begin position="21"/>
        <end position="404"/>
    </location>
</feature>
<evidence type="ECO:0000313" key="3">
    <source>
        <dbReference type="EMBL" id="MCT7947139.1"/>
    </source>
</evidence>
<evidence type="ECO:0000256" key="1">
    <source>
        <dbReference type="SAM" id="MobiDB-lite"/>
    </source>
</evidence>
<dbReference type="AlphaFoldDB" id="A0A9X2WWU3"/>
<evidence type="ECO:0000256" key="2">
    <source>
        <dbReference type="SAM" id="SignalP"/>
    </source>
</evidence>
<name>A0A9X2WWU3_9GAMM</name>